<dbReference type="Gramene" id="CDY28311">
    <property type="protein sequence ID" value="CDY28311"/>
    <property type="gene ID" value="GSBRNA2T00040066001"/>
</dbReference>
<evidence type="ECO:0000313" key="2">
    <source>
        <dbReference type="EMBL" id="CDY28311.1"/>
    </source>
</evidence>
<keyword evidence="1" id="KW-1133">Transmembrane helix</keyword>
<reference evidence="2 3" key="1">
    <citation type="journal article" date="2014" name="Science">
        <title>Plant genetics. Early allopolyploid evolution in the post-Neolithic Brassica napus oilseed genome.</title>
        <authorList>
            <person name="Chalhoub B."/>
            <person name="Denoeud F."/>
            <person name="Liu S."/>
            <person name="Parkin I.A."/>
            <person name="Tang H."/>
            <person name="Wang X."/>
            <person name="Chiquet J."/>
            <person name="Belcram H."/>
            <person name="Tong C."/>
            <person name="Samans B."/>
            <person name="Correa M."/>
            <person name="Da Silva C."/>
            <person name="Just J."/>
            <person name="Falentin C."/>
            <person name="Koh C.S."/>
            <person name="Le Clainche I."/>
            <person name="Bernard M."/>
            <person name="Bento P."/>
            <person name="Noel B."/>
            <person name="Labadie K."/>
            <person name="Alberti A."/>
            <person name="Charles M."/>
            <person name="Arnaud D."/>
            <person name="Guo H."/>
            <person name="Daviaud C."/>
            <person name="Alamery S."/>
            <person name="Jabbari K."/>
            <person name="Zhao M."/>
            <person name="Edger P.P."/>
            <person name="Chelaifa H."/>
            <person name="Tack D."/>
            <person name="Lassalle G."/>
            <person name="Mestiri I."/>
            <person name="Schnel N."/>
            <person name="Le Paslier M.C."/>
            <person name="Fan G."/>
            <person name="Renault V."/>
            <person name="Bayer P.E."/>
            <person name="Golicz A.A."/>
            <person name="Manoli S."/>
            <person name="Lee T.H."/>
            <person name="Thi V.H."/>
            <person name="Chalabi S."/>
            <person name="Hu Q."/>
            <person name="Fan C."/>
            <person name="Tollenaere R."/>
            <person name="Lu Y."/>
            <person name="Battail C."/>
            <person name="Shen J."/>
            <person name="Sidebottom C.H."/>
            <person name="Wang X."/>
            <person name="Canaguier A."/>
            <person name="Chauveau A."/>
            <person name="Berard A."/>
            <person name="Deniot G."/>
            <person name="Guan M."/>
            <person name="Liu Z."/>
            <person name="Sun F."/>
            <person name="Lim Y.P."/>
            <person name="Lyons E."/>
            <person name="Town C.D."/>
            <person name="Bancroft I."/>
            <person name="Wang X."/>
            <person name="Meng J."/>
            <person name="Ma J."/>
            <person name="Pires J.C."/>
            <person name="King G.J."/>
            <person name="Brunel D."/>
            <person name="Delourme R."/>
            <person name="Renard M."/>
            <person name="Aury J.M."/>
            <person name="Adams K.L."/>
            <person name="Batley J."/>
            <person name="Snowdon R.J."/>
            <person name="Tost J."/>
            <person name="Edwards D."/>
            <person name="Zhou Y."/>
            <person name="Hua W."/>
            <person name="Sharpe A.G."/>
            <person name="Paterson A.H."/>
            <person name="Guan C."/>
            <person name="Wincker P."/>
        </authorList>
    </citation>
    <scope>NUCLEOTIDE SEQUENCE [LARGE SCALE GENOMIC DNA]</scope>
    <source>
        <strain evidence="3">cv. Darmor-bzh</strain>
    </source>
</reference>
<name>A0A078GS26_BRANA</name>
<gene>
    <name evidence="2" type="primary">BnaC03g66480D</name>
    <name evidence="2" type="ORF">GSBRNA2T00040066001</name>
</gene>
<keyword evidence="1" id="KW-0812">Transmembrane</keyword>
<keyword evidence="1" id="KW-0472">Membrane</keyword>
<protein>
    <submittedName>
        <fullName evidence="2">BnaC03g66480D protein</fullName>
    </submittedName>
</protein>
<feature type="transmembrane region" description="Helical" evidence="1">
    <location>
        <begin position="20"/>
        <end position="40"/>
    </location>
</feature>
<organism evidence="2 3">
    <name type="scientific">Brassica napus</name>
    <name type="common">Rape</name>
    <dbReference type="NCBI Taxonomy" id="3708"/>
    <lineage>
        <taxon>Eukaryota</taxon>
        <taxon>Viridiplantae</taxon>
        <taxon>Streptophyta</taxon>
        <taxon>Embryophyta</taxon>
        <taxon>Tracheophyta</taxon>
        <taxon>Spermatophyta</taxon>
        <taxon>Magnoliopsida</taxon>
        <taxon>eudicotyledons</taxon>
        <taxon>Gunneridae</taxon>
        <taxon>Pentapetalae</taxon>
        <taxon>rosids</taxon>
        <taxon>malvids</taxon>
        <taxon>Brassicales</taxon>
        <taxon>Brassicaceae</taxon>
        <taxon>Brassiceae</taxon>
        <taxon>Brassica</taxon>
    </lineage>
</organism>
<proteinExistence type="predicted"/>
<accession>A0A078GS26</accession>
<evidence type="ECO:0000313" key="3">
    <source>
        <dbReference type="Proteomes" id="UP000028999"/>
    </source>
</evidence>
<dbReference type="EMBL" id="LK032217">
    <property type="protein sequence ID" value="CDY28311.1"/>
    <property type="molecule type" value="Genomic_DNA"/>
</dbReference>
<dbReference type="AlphaFoldDB" id="A0A078GS26"/>
<sequence length="46" mass="5366">MTRRSVSWRLVTCLSSSPKLSLNVLCLVVTVFYPTTITWWRSYASR</sequence>
<keyword evidence="3" id="KW-1185">Reference proteome</keyword>
<dbReference type="PaxDb" id="3708-A0A078GS26"/>
<dbReference type="Proteomes" id="UP000028999">
    <property type="component" value="Unassembled WGS sequence"/>
</dbReference>
<evidence type="ECO:0000256" key="1">
    <source>
        <dbReference type="SAM" id="Phobius"/>
    </source>
</evidence>